<dbReference type="InterPro" id="IPR036794">
    <property type="entry name" value="ATP_F1_dsu/esu_C_sf"/>
</dbReference>
<dbReference type="GO" id="GO:0046933">
    <property type="term" value="F:proton-transporting ATP synthase activity, rotational mechanism"/>
    <property type="evidence" value="ECO:0007669"/>
    <property type="project" value="UniProtKB-UniRule"/>
</dbReference>
<proteinExistence type="inferred from homology"/>
<evidence type="ECO:0000259" key="11">
    <source>
        <dbReference type="Pfam" id="PF00401"/>
    </source>
</evidence>
<evidence type="ECO:0000256" key="9">
    <source>
        <dbReference type="HAMAP-Rule" id="MF_00530"/>
    </source>
</evidence>
<dbReference type="Pfam" id="PF00401">
    <property type="entry name" value="ATP-synt_DE"/>
    <property type="match status" value="1"/>
</dbReference>
<dbReference type="HAMAP" id="MF_00530">
    <property type="entry name" value="ATP_synth_epsil_bac"/>
    <property type="match status" value="1"/>
</dbReference>
<evidence type="ECO:0000256" key="5">
    <source>
        <dbReference type="ARBA" id="ARBA00023065"/>
    </source>
</evidence>
<evidence type="ECO:0000313" key="13">
    <source>
        <dbReference type="EMBL" id="MCU6705513.1"/>
    </source>
</evidence>
<comment type="similarity">
    <text evidence="2 9 10">Belongs to the ATPase epsilon chain family.</text>
</comment>
<comment type="caution">
    <text evidence="13">The sequence shown here is derived from an EMBL/GenBank/DDBJ whole genome shotgun (WGS) entry which is preliminary data.</text>
</comment>
<reference evidence="13 14" key="1">
    <citation type="journal article" date="2021" name="ISME Commun">
        <title>Automated analysis of genomic sequences facilitates high-throughput and comprehensive description of bacteria.</title>
        <authorList>
            <person name="Hitch T.C.A."/>
        </authorList>
    </citation>
    <scope>NUCLEOTIDE SEQUENCE [LARGE SCALE GENOMIC DNA]</scope>
    <source>
        <strain evidence="13 14">Sanger_31</strain>
    </source>
</reference>
<dbReference type="PANTHER" id="PTHR13822:SF10">
    <property type="entry name" value="ATP SYNTHASE EPSILON CHAIN, CHLOROPLASTIC"/>
    <property type="match status" value="1"/>
</dbReference>
<dbReference type="AlphaFoldDB" id="A0AAE3IKF2"/>
<evidence type="ECO:0000256" key="4">
    <source>
        <dbReference type="ARBA" id="ARBA00022475"/>
    </source>
</evidence>
<dbReference type="EMBL" id="JAOQJZ010000005">
    <property type="protein sequence ID" value="MCU6705513.1"/>
    <property type="molecule type" value="Genomic_DNA"/>
</dbReference>
<evidence type="ECO:0000256" key="8">
    <source>
        <dbReference type="ARBA" id="ARBA00023310"/>
    </source>
</evidence>
<sequence>MVKTFKLEILASDHIFYSGECDELIFPGQDGSFGILPNHQPMITCLNAGELRYRTGDQWHYAVVSDGFVEIMPSYVTLLADTVERPEEIDEKRAEAAKERAEEKLRQKQSISEYYHTQAALNKAVARLKISSKYNKHKINI</sequence>
<keyword evidence="9" id="KW-0375">Hydrogen ion transport</keyword>
<evidence type="ECO:0000259" key="12">
    <source>
        <dbReference type="Pfam" id="PF02823"/>
    </source>
</evidence>
<evidence type="ECO:0000256" key="1">
    <source>
        <dbReference type="ARBA" id="ARBA00004202"/>
    </source>
</evidence>
<keyword evidence="14" id="KW-1185">Reference proteome</keyword>
<dbReference type="Gene3D" id="1.20.5.440">
    <property type="entry name" value="ATP synthase delta/epsilon subunit, C-terminal domain"/>
    <property type="match status" value="1"/>
</dbReference>
<dbReference type="CDD" id="cd12152">
    <property type="entry name" value="F1-ATPase_delta"/>
    <property type="match status" value="1"/>
</dbReference>
<accession>A0AAE3IKF2</accession>
<evidence type="ECO:0000256" key="3">
    <source>
        <dbReference type="ARBA" id="ARBA00022448"/>
    </source>
</evidence>
<protein>
    <recommendedName>
        <fullName evidence="9">ATP synthase epsilon chain</fullName>
    </recommendedName>
    <alternativeName>
        <fullName evidence="9">ATP synthase F1 sector epsilon subunit</fullName>
    </alternativeName>
    <alternativeName>
        <fullName evidence="9">F-ATPase epsilon subunit</fullName>
    </alternativeName>
</protein>
<dbReference type="SUPFAM" id="SSF51344">
    <property type="entry name" value="Epsilon subunit of F1F0-ATP synthase N-terminal domain"/>
    <property type="match status" value="1"/>
</dbReference>
<comment type="subunit">
    <text evidence="9 10">F-type ATPases have 2 components, CF(1) - the catalytic core - and CF(0) - the membrane proton channel. CF(1) has five subunits: alpha(3), beta(3), gamma(1), delta(1), epsilon(1). CF(0) has three main subunits: a, b and c.</text>
</comment>
<comment type="subcellular location">
    <subcellularLocation>
        <location evidence="1 9">Cell membrane</location>
        <topology evidence="1 9">Peripheral membrane protein</topology>
    </subcellularLocation>
</comment>
<dbReference type="GO" id="GO:0005886">
    <property type="term" value="C:plasma membrane"/>
    <property type="evidence" value="ECO:0007669"/>
    <property type="project" value="UniProtKB-SubCell"/>
</dbReference>
<dbReference type="PANTHER" id="PTHR13822">
    <property type="entry name" value="ATP SYNTHASE DELTA/EPSILON CHAIN"/>
    <property type="match status" value="1"/>
</dbReference>
<gene>
    <name evidence="9" type="primary">atpC</name>
    <name evidence="13" type="ORF">OCV57_06190</name>
</gene>
<keyword evidence="5 9" id="KW-0406">Ion transport</keyword>
<dbReference type="Pfam" id="PF02823">
    <property type="entry name" value="ATP-synt_DE_N"/>
    <property type="match status" value="1"/>
</dbReference>
<keyword evidence="4 9" id="KW-1003">Cell membrane</keyword>
<evidence type="ECO:0000256" key="7">
    <source>
        <dbReference type="ARBA" id="ARBA00023196"/>
    </source>
</evidence>
<dbReference type="Gene3D" id="2.60.15.10">
    <property type="entry name" value="F0F1 ATP synthase delta/epsilon subunit, N-terminal"/>
    <property type="match status" value="1"/>
</dbReference>
<evidence type="ECO:0000256" key="6">
    <source>
        <dbReference type="ARBA" id="ARBA00023136"/>
    </source>
</evidence>
<evidence type="ECO:0000313" key="14">
    <source>
        <dbReference type="Proteomes" id="UP001208131"/>
    </source>
</evidence>
<dbReference type="Proteomes" id="UP001208131">
    <property type="component" value="Unassembled WGS sequence"/>
</dbReference>
<dbReference type="RefSeq" id="WP_022288199.1">
    <property type="nucleotide sequence ID" value="NZ_JAOQJZ010000005.1"/>
</dbReference>
<comment type="function">
    <text evidence="9">Produces ATP from ADP in the presence of a proton gradient across the membrane.</text>
</comment>
<dbReference type="GO" id="GO:0045259">
    <property type="term" value="C:proton-transporting ATP synthase complex"/>
    <property type="evidence" value="ECO:0007669"/>
    <property type="project" value="UniProtKB-KW"/>
</dbReference>
<keyword evidence="7 9" id="KW-0139">CF(1)</keyword>
<keyword evidence="3 9" id="KW-0813">Transport</keyword>
<keyword evidence="8 9" id="KW-0066">ATP synthesis</keyword>
<evidence type="ECO:0000256" key="10">
    <source>
        <dbReference type="RuleBase" id="RU003656"/>
    </source>
</evidence>
<feature type="domain" description="ATP synthase epsilon subunit C-terminal" evidence="11">
    <location>
        <begin position="87"/>
        <end position="131"/>
    </location>
</feature>
<dbReference type="InterPro" id="IPR036771">
    <property type="entry name" value="ATPsynth_dsu/esu_N"/>
</dbReference>
<dbReference type="InterPro" id="IPR020546">
    <property type="entry name" value="ATP_synth_F1_dsu/esu_N"/>
</dbReference>
<feature type="domain" description="ATP synthase F1 complex delta/epsilon subunit N-terminal" evidence="12">
    <location>
        <begin position="5"/>
        <end position="82"/>
    </location>
</feature>
<organism evidence="13 14">
    <name type="scientific">Hominimerdicola aceti</name>
    <dbReference type="NCBI Taxonomy" id="2981726"/>
    <lineage>
        <taxon>Bacteria</taxon>
        <taxon>Bacillati</taxon>
        <taxon>Bacillota</taxon>
        <taxon>Clostridia</taxon>
        <taxon>Eubacteriales</taxon>
        <taxon>Oscillospiraceae</taxon>
        <taxon>Hominimerdicola</taxon>
    </lineage>
</organism>
<dbReference type="NCBIfam" id="NF009980">
    <property type="entry name" value="PRK13446.1"/>
    <property type="match status" value="1"/>
</dbReference>
<dbReference type="SUPFAM" id="SSF46604">
    <property type="entry name" value="Epsilon subunit of F1F0-ATP synthase C-terminal domain"/>
    <property type="match status" value="1"/>
</dbReference>
<dbReference type="NCBIfam" id="TIGR01216">
    <property type="entry name" value="ATP_synt_epsi"/>
    <property type="match status" value="1"/>
</dbReference>
<dbReference type="InterPro" id="IPR001469">
    <property type="entry name" value="ATP_synth_F1_dsu/esu"/>
</dbReference>
<name>A0AAE3IKF2_9FIRM</name>
<dbReference type="InterPro" id="IPR020547">
    <property type="entry name" value="ATP_synth_F1_esu_C"/>
</dbReference>
<dbReference type="GO" id="GO:0005524">
    <property type="term" value="F:ATP binding"/>
    <property type="evidence" value="ECO:0007669"/>
    <property type="project" value="UniProtKB-UniRule"/>
</dbReference>
<keyword evidence="6 9" id="KW-0472">Membrane</keyword>
<evidence type="ECO:0000256" key="2">
    <source>
        <dbReference type="ARBA" id="ARBA00005712"/>
    </source>
</evidence>